<keyword evidence="3" id="KW-1185">Reference proteome</keyword>
<sequence>MTTSLNVLLALCISCLLTSCSQQNEETPQEGLEAIIDLYETKNITKLVNERYTEIHKFKNEEDKQEVINKITKYISNEKKYEEMILFFKSVQNTEPNFSQTDPKWVQPTETGESANFKGKPGQTYTLYEMKNGLWGFRM</sequence>
<comment type="caution">
    <text evidence="2">The sequence shown here is derived from an EMBL/GenBank/DDBJ whole genome shotgun (WGS) entry which is preliminary data.</text>
</comment>
<dbReference type="Proteomes" id="UP000004947">
    <property type="component" value="Unassembled WGS sequence"/>
</dbReference>
<feature type="signal peptide" evidence="1">
    <location>
        <begin position="1"/>
        <end position="24"/>
    </location>
</feature>
<organism evidence="2 3">
    <name type="scientific">Lentisphaera araneosa HTCC2155</name>
    <dbReference type="NCBI Taxonomy" id="313628"/>
    <lineage>
        <taxon>Bacteria</taxon>
        <taxon>Pseudomonadati</taxon>
        <taxon>Lentisphaerota</taxon>
        <taxon>Lentisphaeria</taxon>
        <taxon>Lentisphaerales</taxon>
        <taxon>Lentisphaeraceae</taxon>
        <taxon>Lentisphaera</taxon>
    </lineage>
</organism>
<evidence type="ECO:0000313" key="3">
    <source>
        <dbReference type="Proteomes" id="UP000004947"/>
    </source>
</evidence>
<reference evidence="2 3" key="1">
    <citation type="journal article" date="2010" name="J. Bacteriol.">
        <title>Genome sequence of Lentisphaera araneosa HTCC2155T, the type species of the order Lentisphaerales in the phylum Lentisphaerae.</title>
        <authorList>
            <person name="Thrash J.C."/>
            <person name="Cho J.C."/>
            <person name="Vergin K.L."/>
            <person name="Morris R.M."/>
            <person name="Giovannoni S.J."/>
        </authorList>
    </citation>
    <scope>NUCLEOTIDE SEQUENCE [LARGE SCALE GENOMIC DNA]</scope>
    <source>
        <strain evidence="2 3">HTCC2155</strain>
    </source>
</reference>
<evidence type="ECO:0000256" key="1">
    <source>
        <dbReference type="SAM" id="SignalP"/>
    </source>
</evidence>
<dbReference type="RefSeq" id="WP_007280213.1">
    <property type="nucleotide sequence ID" value="NZ_ABCK01000021.1"/>
</dbReference>
<gene>
    <name evidence="2" type="ORF">LNTAR_19372</name>
</gene>
<dbReference type="STRING" id="313628.LNTAR_19372"/>
<proteinExistence type="predicted"/>
<evidence type="ECO:0000313" key="2">
    <source>
        <dbReference type="EMBL" id="EDM25990.1"/>
    </source>
</evidence>
<protein>
    <recommendedName>
        <fullName evidence="4">DUF5104 domain-containing protein</fullName>
    </recommendedName>
</protein>
<name>A6DQU0_9BACT</name>
<accession>A6DQU0</accession>
<feature type="chain" id="PRO_5002694259" description="DUF5104 domain-containing protein" evidence="1">
    <location>
        <begin position="25"/>
        <end position="139"/>
    </location>
</feature>
<dbReference type="EMBL" id="ABCK01000021">
    <property type="protein sequence ID" value="EDM25990.1"/>
    <property type="molecule type" value="Genomic_DNA"/>
</dbReference>
<evidence type="ECO:0008006" key="4">
    <source>
        <dbReference type="Google" id="ProtNLM"/>
    </source>
</evidence>
<dbReference type="AlphaFoldDB" id="A6DQU0"/>
<keyword evidence="1" id="KW-0732">Signal</keyword>